<dbReference type="AlphaFoldDB" id="A0A5C8NJ47"/>
<evidence type="ECO:0000313" key="1">
    <source>
        <dbReference type="EMBL" id="TXL61318.1"/>
    </source>
</evidence>
<dbReference type="RefSeq" id="WP_147685498.1">
    <property type="nucleotide sequence ID" value="NZ_VDUX01000003.1"/>
</dbReference>
<gene>
    <name evidence="1" type="ORF">FHP06_07765</name>
</gene>
<dbReference type="OrthoDB" id="3732157at2"/>
<organism evidence="1 2">
    <name type="scientific">Aeromicrobium terrae</name>
    <dbReference type="NCBI Taxonomy" id="2498846"/>
    <lineage>
        <taxon>Bacteria</taxon>
        <taxon>Bacillati</taxon>
        <taxon>Actinomycetota</taxon>
        <taxon>Actinomycetes</taxon>
        <taxon>Propionibacteriales</taxon>
        <taxon>Nocardioidaceae</taxon>
        <taxon>Aeromicrobium</taxon>
    </lineage>
</organism>
<protein>
    <submittedName>
        <fullName evidence="1">Heme-binding protein</fullName>
    </submittedName>
</protein>
<dbReference type="EMBL" id="VDUX01000003">
    <property type="protein sequence ID" value="TXL61318.1"/>
    <property type="molecule type" value="Genomic_DNA"/>
</dbReference>
<name>A0A5C8NJ47_9ACTN</name>
<dbReference type="InterPro" id="IPR038084">
    <property type="entry name" value="PduO/GlcC-like_sf"/>
</dbReference>
<proteinExistence type="predicted"/>
<sequence length="144" mass="15096">MLTTTRLDRDDAAVLVDGAREKSVEMGIPMSIAVTDPAGHLILFEQMDGAKVSSIQTAIDKAWTGATARKGTHVYNQLCVPGEPTFGIHNTNSGRFSIIGGGLPVEVDGEVVGGIGISSGTAIQDLEVAEAAVEHFLKVQANQH</sequence>
<comment type="caution">
    <text evidence="1">The sequence shown here is derived from an EMBL/GenBank/DDBJ whole genome shotgun (WGS) entry which is preliminary data.</text>
</comment>
<reference evidence="1 2" key="1">
    <citation type="submission" date="2019-06" db="EMBL/GenBank/DDBJ databases">
        <title>Aeromicrobium sp. nov., isolated from a maize field.</title>
        <authorList>
            <person name="Lin S.-Y."/>
            <person name="Tsai C.-F."/>
            <person name="Young C.-C."/>
        </authorList>
    </citation>
    <scope>NUCLEOTIDE SEQUENCE [LARGE SCALE GENOMIC DNA]</scope>
    <source>
        <strain evidence="1 2">CC-CFT486</strain>
    </source>
</reference>
<evidence type="ECO:0000313" key="2">
    <source>
        <dbReference type="Proteomes" id="UP000321571"/>
    </source>
</evidence>
<dbReference type="Proteomes" id="UP000321571">
    <property type="component" value="Unassembled WGS sequence"/>
</dbReference>
<accession>A0A5C8NJ47</accession>
<dbReference type="PANTHER" id="PTHR34309">
    <property type="entry name" value="SLR1406 PROTEIN"/>
    <property type="match status" value="1"/>
</dbReference>
<dbReference type="InterPro" id="IPR052517">
    <property type="entry name" value="GlcG_carb_metab_protein"/>
</dbReference>
<dbReference type="PANTHER" id="PTHR34309:SF1">
    <property type="entry name" value="PROTEIN GLCG"/>
    <property type="match status" value="1"/>
</dbReference>
<dbReference type="Gene3D" id="3.30.450.150">
    <property type="entry name" value="Haem-degrading domain"/>
    <property type="match status" value="1"/>
</dbReference>
<dbReference type="InterPro" id="IPR005624">
    <property type="entry name" value="PduO/GlcC-like"/>
</dbReference>
<dbReference type="SUPFAM" id="SSF143744">
    <property type="entry name" value="GlcG-like"/>
    <property type="match status" value="1"/>
</dbReference>
<dbReference type="Pfam" id="PF03928">
    <property type="entry name" value="HbpS-like"/>
    <property type="match status" value="1"/>
</dbReference>
<keyword evidence="2" id="KW-1185">Reference proteome</keyword>